<dbReference type="AlphaFoldDB" id="A0A2W5NRN0"/>
<sequence length="84" mass="9307">MSHKAHELAAEFPNDLEVLYHLKATRGHFAALADRYDEVNGAIYRVEAGLEVASDARLEDLKKERLCLLDQLGRMIRDAGAVGA</sequence>
<gene>
    <name evidence="1" type="ORF">DI555_05445</name>
</gene>
<dbReference type="InterPro" id="IPR007420">
    <property type="entry name" value="DUF465"/>
</dbReference>
<evidence type="ECO:0000313" key="2">
    <source>
        <dbReference type="Proteomes" id="UP000249082"/>
    </source>
</evidence>
<dbReference type="Gene3D" id="6.10.280.50">
    <property type="match status" value="1"/>
</dbReference>
<dbReference type="Pfam" id="PF04325">
    <property type="entry name" value="DUF465"/>
    <property type="match status" value="1"/>
</dbReference>
<protein>
    <submittedName>
        <fullName evidence="1">DUF465 domain-containing protein</fullName>
    </submittedName>
</protein>
<dbReference type="Proteomes" id="UP000249082">
    <property type="component" value="Unassembled WGS sequence"/>
</dbReference>
<organism evidence="1 2">
    <name type="scientific">Novosphingobium pentaromativorans</name>
    <dbReference type="NCBI Taxonomy" id="205844"/>
    <lineage>
        <taxon>Bacteria</taxon>
        <taxon>Pseudomonadati</taxon>
        <taxon>Pseudomonadota</taxon>
        <taxon>Alphaproteobacteria</taxon>
        <taxon>Sphingomonadales</taxon>
        <taxon>Sphingomonadaceae</taxon>
        <taxon>Novosphingobium</taxon>
    </lineage>
</organism>
<reference evidence="1 2" key="1">
    <citation type="submission" date="2017-08" db="EMBL/GenBank/DDBJ databases">
        <title>Infants hospitalized years apart are colonized by the same room-sourced microbial strains.</title>
        <authorList>
            <person name="Brooks B."/>
            <person name="Olm M.R."/>
            <person name="Firek B.A."/>
            <person name="Baker R."/>
            <person name="Thomas B.C."/>
            <person name="Morowitz M.J."/>
            <person name="Banfield J.F."/>
        </authorList>
    </citation>
    <scope>NUCLEOTIDE SEQUENCE [LARGE SCALE GENOMIC DNA]</scope>
    <source>
        <strain evidence="1">S2_005_002_R2_33</strain>
    </source>
</reference>
<evidence type="ECO:0000313" key="1">
    <source>
        <dbReference type="EMBL" id="PZQ56086.1"/>
    </source>
</evidence>
<proteinExistence type="predicted"/>
<name>A0A2W5NRN0_9SPHN</name>
<dbReference type="EMBL" id="QFPX01000004">
    <property type="protein sequence ID" value="PZQ56086.1"/>
    <property type="molecule type" value="Genomic_DNA"/>
</dbReference>
<comment type="caution">
    <text evidence="1">The sequence shown here is derived from an EMBL/GenBank/DDBJ whole genome shotgun (WGS) entry which is preliminary data.</text>
</comment>
<dbReference type="InterPro" id="IPR038444">
    <property type="entry name" value="DUF465_sf"/>
</dbReference>
<accession>A0A2W5NRN0</accession>